<evidence type="ECO:0000256" key="3">
    <source>
        <dbReference type="ARBA" id="ARBA00022801"/>
    </source>
</evidence>
<evidence type="ECO:0000259" key="5">
    <source>
        <dbReference type="PROSITE" id="PS50106"/>
    </source>
</evidence>
<evidence type="ECO:0000256" key="2">
    <source>
        <dbReference type="ARBA" id="ARBA00022670"/>
    </source>
</evidence>
<dbReference type="RefSeq" id="WP_191618892.1">
    <property type="nucleotide sequence ID" value="NZ_JACYFG010000051.1"/>
</dbReference>
<reference evidence="6" key="1">
    <citation type="submission" date="2020-09" db="EMBL/GenBank/DDBJ databases">
        <title>Pelagicoccus enzymogenes sp. nov. with an EPS production, isolated from marine sediment.</title>
        <authorList>
            <person name="Feng X."/>
        </authorList>
    </citation>
    <scope>NUCLEOTIDE SEQUENCE</scope>
    <source>
        <strain evidence="6">NFK12</strain>
    </source>
</reference>
<keyword evidence="2 6" id="KW-0645">Protease</keyword>
<dbReference type="GO" id="GO:0006508">
    <property type="term" value="P:proteolysis"/>
    <property type="evidence" value="ECO:0007669"/>
    <property type="project" value="UniProtKB-KW"/>
</dbReference>
<dbReference type="EMBL" id="JACYFG010000051">
    <property type="protein sequence ID" value="MBD5781812.1"/>
    <property type="molecule type" value="Genomic_DNA"/>
</dbReference>
<keyword evidence="3" id="KW-0378">Hydrolase</keyword>
<keyword evidence="4" id="KW-0732">Signal</keyword>
<gene>
    <name evidence="6" type="ORF">IEN85_20090</name>
</gene>
<proteinExistence type="inferred from homology"/>
<sequence length="333" mass="35318">MLRRVGLIALTSVTLVAAASGAPPNPALASQELVPGENRLIQLYRDYRPTVVKVKFATQTTDENGKEKIALTVQSGFYIDAKGTVLTNAVPTQKGPRLRVEKDGLQMLAVPIASDARSNIALLQVAKPPAGIQYVDLANALPPPAIGSLAYAITSPLDLAPTPKLGIVTGRESSFSQIDFPCSYLRIGISSGPAEGGSPVFASDGSLMGMSVASLPDVNSSYIVPNASLKHIVDQLLAKGKVFHPSLDAKIIERIDPITLERSLVVSEIETGSAAKKSGLKRGDQILSFESKPISSINEWRDALFSSQAEQFVSITVQRGETESEIALLLTDG</sequence>
<dbReference type="Pfam" id="PF13180">
    <property type="entry name" value="PDZ_2"/>
    <property type="match status" value="1"/>
</dbReference>
<dbReference type="AlphaFoldDB" id="A0A927IH25"/>
<comment type="caution">
    <text evidence="6">The sequence shown here is derived from an EMBL/GenBank/DDBJ whole genome shotgun (WGS) entry which is preliminary data.</text>
</comment>
<evidence type="ECO:0000256" key="4">
    <source>
        <dbReference type="SAM" id="SignalP"/>
    </source>
</evidence>
<evidence type="ECO:0000313" key="6">
    <source>
        <dbReference type="EMBL" id="MBD5781812.1"/>
    </source>
</evidence>
<dbReference type="PANTHER" id="PTHR22939">
    <property type="entry name" value="SERINE PROTEASE FAMILY S1C HTRA-RELATED"/>
    <property type="match status" value="1"/>
</dbReference>
<dbReference type="InterPro" id="IPR043504">
    <property type="entry name" value="Peptidase_S1_PA_chymotrypsin"/>
</dbReference>
<accession>A0A927IH25</accession>
<name>A0A927IH25_9BACT</name>
<dbReference type="InterPro" id="IPR036034">
    <property type="entry name" value="PDZ_sf"/>
</dbReference>
<dbReference type="GO" id="GO:0004252">
    <property type="term" value="F:serine-type endopeptidase activity"/>
    <property type="evidence" value="ECO:0007669"/>
    <property type="project" value="InterPro"/>
</dbReference>
<dbReference type="InterPro" id="IPR001478">
    <property type="entry name" value="PDZ"/>
</dbReference>
<protein>
    <submittedName>
        <fullName evidence="6">Serine protease</fullName>
    </submittedName>
</protein>
<feature type="chain" id="PRO_5037140667" evidence="4">
    <location>
        <begin position="30"/>
        <end position="333"/>
    </location>
</feature>
<dbReference type="PANTHER" id="PTHR22939:SF129">
    <property type="entry name" value="SERINE PROTEASE HTRA2, MITOCHONDRIAL"/>
    <property type="match status" value="1"/>
</dbReference>
<feature type="domain" description="PDZ" evidence="5">
    <location>
        <begin position="263"/>
        <end position="321"/>
    </location>
</feature>
<evidence type="ECO:0000256" key="1">
    <source>
        <dbReference type="ARBA" id="ARBA00010541"/>
    </source>
</evidence>
<keyword evidence="7" id="KW-1185">Reference proteome</keyword>
<evidence type="ECO:0000313" key="7">
    <source>
        <dbReference type="Proteomes" id="UP000622317"/>
    </source>
</evidence>
<dbReference type="PROSITE" id="PS50106">
    <property type="entry name" value="PDZ"/>
    <property type="match status" value="1"/>
</dbReference>
<dbReference type="InterPro" id="IPR009003">
    <property type="entry name" value="Peptidase_S1_PA"/>
</dbReference>
<dbReference type="PRINTS" id="PR00834">
    <property type="entry name" value="PROTEASES2C"/>
</dbReference>
<dbReference type="SUPFAM" id="SSF50156">
    <property type="entry name" value="PDZ domain-like"/>
    <property type="match status" value="1"/>
</dbReference>
<dbReference type="Pfam" id="PF13365">
    <property type="entry name" value="Trypsin_2"/>
    <property type="match status" value="1"/>
</dbReference>
<dbReference type="SUPFAM" id="SSF50494">
    <property type="entry name" value="Trypsin-like serine proteases"/>
    <property type="match status" value="1"/>
</dbReference>
<dbReference type="Gene3D" id="2.30.42.10">
    <property type="match status" value="1"/>
</dbReference>
<dbReference type="InterPro" id="IPR001940">
    <property type="entry name" value="Peptidase_S1C"/>
</dbReference>
<comment type="similarity">
    <text evidence="1">Belongs to the peptidase S1C family.</text>
</comment>
<organism evidence="6 7">
    <name type="scientific">Pelagicoccus enzymogenes</name>
    <dbReference type="NCBI Taxonomy" id="2773457"/>
    <lineage>
        <taxon>Bacteria</taxon>
        <taxon>Pseudomonadati</taxon>
        <taxon>Verrucomicrobiota</taxon>
        <taxon>Opitutia</taxon>
        <taxon>Puniceicoccales</taxon>
        <taxon>Pelagicoccaceae</taxon>
        <taxon>Pelagicoccus</taxon>
    </lineage>
</organism>
<feature type="signal peptide" evidence="4">
    <location>
        <begin position="1"/>
        <end position="29"/>
    </location>
</feature>
<dbReference type="SMART" id="SM00228">
    <property type="entry name" value="PDZ"/>
    <property type="match status" value="1"/>
</dbReference>
<dbReference type="Proteomes" id="UP000622317">
    <property type="component" value="Unassembled WGS sequence"/>
</dbReference>
<dbReference type="Gene3D" id="2.40.10.10">
    <property type="entry name" value="Trypsin-like serine proteases"/>
    <property type="match status" value="2"/>
</dbReference>